<accession>A0A7T3RBE0</accession>
<keyword evidence="7" id="KW-0472">Membrane</keyword>
<keyword evidence="10" id="KW-0282">Flagellum</keyword>
<dbReference type="InterPro" id="IPR028976">
    <property type="entry name" value="CheC-like_sf"/>
</dbReference>
<dbReference type="GO" id="GO:0006935">
    <property type="term" value="P:chemotaxis"/>
    <property type="evidence" value="ECO:0007669"/>
    <property type="project" value="UniProtKB-KW"/>
</dbReference>
<dbReference type="InterPro" id="IPR036429">
    <property type="entry name" value="SpoA-like_sf"/>
</dbReference>
<evidence type="ECO:0000256" key="1">
    <source>
        <dbReference type="ARBA" id="ARBA00004413"/>
    </source>
</evidence>
<dbReference type="EMBL" id="CP064936">
    <property type="protein sequence ID" value="QPZ99987.1"/>
    <property type="molecule type" value="Genomic_DNA"/>
</dbReference>
<keyword evidence="5" id="KW-0145">Chemotaxis</keyword>
<evidence type="ECO:0000313" key="11">
    <source>
        <dbReference type="Proteomes" id="UP000595224"/>
    </source>
</evidence>
<keyword evidence="11" id="KW-1185">Reference proteome</keyword>
<dbReference type="GO" id="GO:0071973">
    <property type="term" value="P:bacterial-type flagellum-dependent cell motility"/>
    <property type="evidence" value="ECO:0007669"/>
    <property type="project" value="InterPro"/>
</dbReference>
<dbReference type="NCBIfam" id="TIGR02480">
    <property type="entry name" value="fliN"/>
    <property type="match status" value="1"/>
</dbReference>
<dbReference type="Gene3D" id="2.30.330.10">
    <property type="entry name" value="SpoA-like"/>
    <property type="match status" value="1"/>
</dbReference>
<dbReference type="AlphaFoldDB" id="A0A7T3RBE0"/>
<evidence type="ECO:0000256" key="7">
    <source>
        <dbReference type="ARBA" id="ARBA00023136"/>
    </source>
</evidence>
<dbReference type="InterPro" id="IPR001172">
    <property type="entry name" value="FliN_T3SS_HrcQb"/>
</dbReference>
<dbReference type="GO" id="GO:0005886">
    <property type="term" value="C:plasma membrane"/>
    <property type="evidence" value="ECO:0007669"/>
    <property type="project" value="UniProtKB-SubCell"/>
</dbReference>
<dbReference type="Proteomes" id="UP000595224">
    <property type="component" value="Chromosome"/>
</dbReference>
<dbReference type="InterPro" id="IPR051469">
    <property type="entry name" value="FliN/MopA/SpaO"/>
</dbReference>
<evidence type="ECO:0000256" key="2">
    <source>
        <dbReference type="ARBA" id="ARBA00009226"/>
    </source>
</evidence>
<dbReference type="SUPFAM" id="SSF101801">
    <property type="entry name" value="Surface presentation of antigens (SPOA)"/>
    <property type="match status" value="1"/>
</dbReference>
<comment type="similarity">
    <text evidence="2">Belongs to the FliN/MopA/SpaO family.</text>
</comment>
<sequence>MSEGSISQEEIDALLSGVDMGGLGSGGSFSSVPDTNIDTATLQKFSDGMKGKLAEIIKSMTQKDVIVDGATVDALGRDELLARLPEVVVAVMADYSAGLTGDHLFLMSTEFATKLVSLINQEENPALDDMGLSVVSEVISSHSGAEITELSKDGKLPGLATNPPEAVNQPKAMIRIPQGTFALFTYSGTLDGEPFTLWEAVGGSVAEGMAKALGGGTQKAASPDMSAASMAAAAGFSQQPMMGAQNPAGMQQSAMMGMGQPNMGMQQNPMMGMGQPNMGMQQNAMMGMQQPMMGMQQMQTPPSVQALQFPNFQQSVPSGEQGNIGLIMDVFMEMTVELGRTKKTIKDILGLGEGTIIELDKLAGEPVDILVNHKTIARGEVVVIDESFGVRVTEILPAMDHVASSI</sequence>
<organism evidence="10 11">
    <name type="scientific">Treponema peruense</name>
    <dbReference type="NCBI Taxonomy" id="2787628"/>
    <lineage>
        <taxon>Bacteria</taxon>
        <taxon>Pseudomonadati</taxon>
        <taxon>Spirochaetota</taxon>
        <taxon>Spirochaetia</taxon>
        <taxon>Spirochaetales</taxon>
        <taxon>Treponemataceae</taxon>
        <taxon>Treponema</taxon>
    </lineage>
</organism>
<gene>
    <name evidence="10" type="primary">fliN</name>
    <name evidence="10" type="ORF">IWA51_06780</name>
</gene>
<evidence type="ECO:0000256" key="3">
    <source>
        <dbReference type="ARBA" id="ARBA00021897"/>
    </source>
</evidence>
<dbReference type="KEGG" id="tper:IWA51_06780"/>
<dbReference type="PRINTS" id="PR00956">
    <property type="entry name" value="FLGMOTORFLIN"/>
</dbReference>
<keyword evidence="10" id="KW-0966">Cell projection</keyword>
<dbReference type="Pfam" id="PF01052">
    <property type="entry name" value="FliMN_C"/>
    <property type="match status" value="1"/>
</dbReference>
<keyword evidence="4" id="KW-1003">Cell membrane</keyword>
<dbReference type="SUPFAM" id="SSF103039">
    <property type="entry name" value="CheC-like"/>
    <property type="match status" value="1"/>
</dbReference>
<evidence type="ECO:0000259" key="9">
    <source>
        <dbReference type="Pfam" id="PF01052"/>
    </source>
</evidence>
<protein>
    <recommendedName>
        <fullName evidence="3">Flagellar motor switch protein FliN</fullName>
    </recommendedName>
</protein>
<evidence type="ECO:0000256" key="5">
    <source>
        <dbReference type="ARBA" id="ARBA00022500"/>
    </source>
</evidence>
<dbReference type="InterPro" id="IPR001543">
    <property type="entry name" value="FliN-like_C"/>
</dbReference>
<dbReference type="PANTHER" id="PTHR43484:SF1">
    <property type="entry name" value="FLAGELLAR MOTOR SWITCH PROTEIN FLIN"/>
    <property type="match status" value="1"/>
</dbReference>
<proteinExistence type="inferred from homology"/>
<dbReference type="GO" id="GO:0009425">
    <property type="term" value="C:bacterial-type flagellum basal body"/>
    <property type="evidence" value="ECO:0007669"/>
    <property type="project" value="InterPro"/>
</dbReference>
<dbReference type="GO" id="GO:0003774">
    <property type="term" value="F:cytoskeletal motor activity"/>
    <property type="evidence" value="ECO:0007669"/>
    <property type="project" value="InterPro"/>
</dbReference>
<comment type="function">
    <text evidence="8">FliM is one of three proteins (FliG, FliN, FliM) that forms the rotor-mounted switch complex (C ring), located at the base of the basal body. This complex interacts with the CheY and CheZ chemotaxis proteins, in addition to contacting components of the motor that determine the direction of flagellar rotation.</text>
</comment>
<name>A0A7T3RBE0_9SPIR</name>
<dbReference type="InterPro" id="IPR012826">
    <property type="entry name" value="FliN"/>
</dbReference>
<dbReference type="PANTHER" id="PTHR43484">
    <property type="match status" value="1"/>
</dbReference>
<evidence type="ECO:0000256" key="6">
    <source>
        <dbReference type="ARBA" id="ARBA00022779"/>
    </source>
</evidence>
<evidence type="ECO:0000313" key="10">
    <source>
        <dbReference type="EMBL" id="QPZ99987.1"/>
    </source>
</evidence>
<comment type="subcellular location">
    <subcellularLocation>
        <location evidence="1">Cell membrane</location>
        <topology evidence="1">Peripheral membrane protein</topology>
        <orientation evidence="1">Cytoplasmic side</orientation>
    </subcellularLocation>
</comment>
<keyword evidence="6" id="KW-0283">Flagellar rotation</keyword>
<keyword evidence="10" id="KW-0969">Cilium</keyword>
<feature type="domain" description="Flagellar motor switch protein FliN-like C-terminal" evidence="9">
    <location>
        <begin position="327"/>
        <end position="396"/>
    </location>
</feature>
<dbReference type="Gene3D" id="3.40.1550.10">
    <property type="entry name" value="CheC-like"/>
    <property type="match status" value="1"/>
</dbReference>
<reference evidence="10 11" key="1">
    <citation type="submission" date="2020-11" db="EMBL/GenBank/DDBJ databases">
        <title>Treponema Peruensis nv. sp., first commensal Treponema isolated from human feces.</title>
        <authorList>
            <person name="Belkhou C."/>
            <person name="Raes J."/>
        </authorList>
    </citation>
    <scope>NUCLEOTIDE SEQUENCE [LARGE SCALE GENOMIC DNA]</scope>
    <source>
        <strain evidence="10 11">RCC2812</strain>
    </source>
</reference>
<dbReference type="RefSeq" id="WP_198441874.1">
    <property type="nucleotide sequence ID" value="NZ_CBCSHE010000003.1"/>
</dbReference>
<evidence type="ECO:0000256" key="8">
    <source>
        <dbReference type="ARBA" id="ARBA00025044"/>
    </source>
</evidence>
<evidence type="ECO:0000256" key="4">
    <source>
        <dbReference type="ARBA" id="ARBA00022475"/>
    </source>
</evidence>